<dbReference type="EMBL" id="CAJHJT010000034">
    <property type="protein sequence ID" value="CAD7005968.1"/>
    <property type="molecule type" value="Genomic_DNA"/>
</dbReference>
<accession>A0A811V600</accession>
<name>A0A811V600_CERCA</name>
<comment type="caution">
    <text evidence="1">The sequence shown here is derived from an EMBL/GenBank/DDBJ whole genome shotgun (WGS) entry which is preliminary data.</text>
</comment>
<proteinExistence type="predicted"/>
<feature type="non-terminal residue" evidence="1">
    <location>
        <position position="78"/>
    </location>
</feature>
<protein>
    <submittedName>
        <fullName evidence="1">(Mediterranean fruit fly) hypothetical protein</fullName>
    </submittedName>
</protein>
<reference evidence="1" key="1">
    <citation type="submission" date="2020-11" db="EMBL/GenBank/DDBJ databases">
        <authorList>
            <person name="Whitehead M."/>
        </authorList>
    </citation>
    <scope>NUCLEOTIDE SEQUENCE</scope>
    <source>
        <strain evidence="1">EGII</strain>
    </source>
</reference>
<evidence type="ECO:0000313" key="1">
    <source>
        <dbReference type="EMBL" id="CAD7005968.1"/>
    </source>
</evidence>
<dbReference type="Proteomes" id="UP000606786">
    <property type="component" value="Unassembled WGS sequence"/>
</dbReference>
<gene>
    <name evidence="1" type="ORF">CCAP1982_LOCUS14306</name>
</gene>
<evidence type="ECO:0000313" key="2">
    <source>
        <dbReference type="Proteomes" id="UP000606786"/>
    </source>
</evidence>
<organism evidence="1 2">
    <name type="scientific">Ceratitis capitata</name>
    <name type="common">Mediterranean fruit fly</name>
    <name type="synonym">Tephritis capitata</name>
    <dbReference type="NCBI Taxonomy" id="7213"/>
    <lineage>
        <taxon>Eukaryota</taxon>
        <taxon>Metazoa</taxon>
        <taxon>Ecdysozoa</taxon>
        <taxon>Arthropoda</taxon>
        <taxon>Hexapoda</taxon>
        <taxon>Insecta</taxon>
        <taxon>Pterygota</taxon>
        <taxon>Neoptera</taxon>
        <taxon>Endopterygota</taxon>
        <taxon>Diptera</taxon>
        <taxon>Brachycera</taxon>
        <taxon>Muscomorpha</taxon>
        <taxon>Tephritoidea</taxon>
        <taxon>Tephritidae</taxon>
        <taxon>Ceratitis</taxon>
        <taxon>Ceratitis</taxon>
    </lineage>
</organism>
<keyword evidence="2" id="KW-1185">Reference proteome</keyword>
<sequence length="78" mass="8996">MVRRPLTCRNLLEVDIKGVASNLSAPNITYNQQKCPLSYVSMNINACLLEPYAEESFLLREFSTFELSWAFVYGFILR</sequence>
<dbReference type="AlphaFoldDB" id="A0A811V600"/>